<dbReference type="Pfam" id="PF13194">
    <property type="entry name" value="DUF4010"/>
    <property type="match status" value="1"/>
</dbReference>
<feature type="transmembrane region" description="Helical" evidence="1">
    <location>
        <begin position="177"/>
        <end position="195"/>
    </location>
</feature>
<feature type="transmembrane region" description="Helical" evidence="1">
    <location>
        <begin position="267"/>
        <end position="286"/>
    </location>
</feature>
<keyword evidence="5" id="KW-1185">Reference proteome</keyword>
<dbReference type="AlphaFoldDB" id="M0LG43"/>
<feature type="transmembrane region" description="Helical" evidence="1">
    <location>
        <begin position="398"/>
        <end position="415"/>
    </location>
</feature>
<dbReference type="eggNOG" id="arCOG04203">
    <property type="taxonomic scope" value="Archaea"/>
</dbReference>
<evidence type="ECO:0000313" key="4">
    <source>
        <dbReference type="EMBL" id="EMA32038.1"/>
    </source>
</evidence>
<dbReference type="RefSeq" id="WP_007142117.1">
    <property type="nucleotide sequence ID" value="NZ_AOLZ01000042.1"/>
</dbReference>
<feature type="transmembrane region" description="Helical" evidence="1">
    <location>
        <begin position="12"/>
        <end position="28"/>
    </location>
</feature>
<feature type="transmembrane region" description="Helical" evidence="1">
    <location>
        <begin position="88"/>
        <end position="109"/>
    </location>
</feature>
<keyword evidence="1" id="KW-1133">Transmembrane helix</keyword>
<name>M0LG43_NATLA</name>
<feature type="domain" description="DUF4010" evidence="2">
    <location>
        <begin position="183"/>
        <end position="391"/>
    </location>
</feature>
<evidence type="ECO:0000313" key="3">
    <source>
        <dbReference type="EMBL" id="APW96678.1"/>
    </source>
</evidence>
<dbReference type="InterPro" id="IPR025105">
    <property type="entry name" value="DUF4010"/>
</dbReference>
<dbReference type="PANTHER" id="PTHR39084:SF1">
    <property type="entry name" value="DUF4010 DOMAIN-CONTAINING PROTEIN"/>
    <property type="match status" value="1"/>
</dbReference>
<gene>
    <name evidence="4" type="ORF">C445_12026</name>
    <name evidence="3" type="ORF">CHINAEXTREME_02325</name>
</gene>
<reference evidence="3" key="3">
    <citation type="submission" date="2017-01" db="EMBL/GenBank/DDBJ databases">
        <authorList>
            <person name="Mah S.A."/>
            <person name="Swanson W.J."/>
            <person name="Moy G.W."/>
            <person name="Vacquier V.D."/>
        </authorList>
    </citation>
    <scope>NUCLEOTIDE SEQUENCE</scope>
    <source>
        <strain evidence="3">AJ5</strain>
    </source>
</reference>
<reference evidence="4 5" key="2">
    <citation type="journal article" date="2014" name="PLoS Genet.">
        <title>Phylogenetically driven sequencing of extremely halophilic archaea reveals strategies for static and dynamic osmo-response.</title>
        <authorList>
            <person name="Becker E.A."/>
            <person name="Seitzer P.M."/>
            <person name="Tritt A."/>
            <person name="Larsen D."/>
            <person name="Krusor M."/>
            <person name="Yao A.I."/>
            <person name="Wu D."/>
            <person name="Madern D."/>
            <person name="Eisen J.A."/>
            <person name="Darling A.E."/>
            <person name="Facciotti M.T."/>
        </authorList>
    </citation>
    <scope>NUCLEOTIDE SEQUENCE [LARGE SCALE GENOMIC DNA]</scope>
    <source>
        <strain evidence="4 5">AJ5</strain>
    </source>
</reference>
<evidence type="ECO:0000259" key="2">
    <source>
        <dbReference type="Pfam" id="PF13194"/>
    </source>
</evidence>
<protein>
    <submittedName>
        <fullName evidence="3">MgtC family protein</fullName>
    </submittedName>
</protein>
<keyword evidence="1" id="KW-0812">Transmembrane</keyword>
<dbReference type="GeneID" id="30919923"/>
<feature type="transmembrane region" description="Helical" evidence="1">
    <location>
        <begin position="115"/>
        <end position="133"/>
    </location>
</feature>
<dbReference type="EMBL" id="CP019285">
    <property type="protein sequence ID" value="APW96678.1"/>
    <property type="molecule type" value="Genomic_DNA"/>
</dbReference>
<dbReference type="Proteomes" id="UP000011555">
    <property type="component" value="Unassembled WGS sequence"/>
</dbReference>
<reference evidence="3 6" key="1">
    <citation type="journal article" date="2011" name="J. Bacteriol.">
        <title>Genome sequence of Halobiforma lacisalsi AJ5, an extremely halophilic archaeon which harbors a bop gene.</title>
        <authorList>
            <person name="Jiang X."/>
            <person name="Wang S."/>
            <person name="Cheng H."/>
            <person name="Huo Y."/>
            <person name="Zhang X."/>
            <person name="Zhu X."/>
            <person name="Han X."/>
            <person name="Ni P."/>
            <person name="Wu M."/>
        </authorList>
    </citation>
    <scope>NUCLEOTIDE SEQUENCE [LARGE SCALE GENOMIC DNA]</scope>
    <source>
        <strain evidence="3 6">AJ5</strain>
    </source>
</reference>
<dbReference type="EMBL" id="AOLZ01000042">
    <property type="protein sequence ID" value="EMA32038.1"/>
    <property type="molecule type" value="Genomic_DNA"/>
</dbReference>
<feature type="transmembrane region" description="Helical" evidence="1">
    <location>
        <begin position="365"/>
        <end position="391"/>
    </location>
</feature>
<feature type="transmembrane region" description="Helical" evidence="1">
    <location>
        <begin position="306"/>
        <end position="323"/>
    </location>
</feature>
<dbReference type="PANTHER" id="PTHR39084">
    <property type="entry name" value="MEMBRANE PROTEIN-RELATED"/>
    <property type="match status" value="1"/>
</dbReference>
<organism evidence="4 5">
    <name type="scientific">Natronobacterium lacisalsi AJ5</name>
    <dbReference type="NCBI Taxonomy" id="358396"/>
    <lineage>
        <taxon>Archaea</taxon>
        <taxon>Methanobacteriati</taxon>
        <taxon>Methanobacteriota</taxon>
        <taxon>Stenosarchaea group</taxon>
        <taxon>Halobacteria</taxon>
        <taxon>Halobacteriales</taxon>
        <taxon>Natrialbaceae</taxon>
        <taxon>Natronobacterium</taxon>
    </lineage>
</organism>
<keyword evidence="1" id="KW-0472">Membrane</keyword>
<dbReference type="KEGG" id="hlc:CHINAEXTREME02325"/>
<sequence>MVEPATHSLLTLSFRVFIAFAIGALIGLEREQAESGGTFAGSRTFPLFAIVGALVYAFFPALLPVAVGALAVPLTVAYAGKIWMERDLGLTTLTAAILTVILGALTMHSERGAELAVIVGGAVTILLSAKGEIHDFVDRIGEDERRATIKFVLVVVVVLPLLPDRELDVLAGLNPRFVWLMVVFVTGLSFAAYLLSRIVGPKRGTALTGIVGGFVSSTATTVSMAERTADAPPLYPVSTFSIVVASTIMFPRALVEVAVVNPALLPRVIVPLGAMTVTGALVAALVYRGATDETIVETEITNPFRLRTALFFGVIFAIVLLVSESAHTWFGVSGVYATAFLSGLADVDAITITLSTLAAEGSISATAATTGIVIGAIANTIVKVALVWVLGTRQLGKLVTGLLGVVSAVGIVLVVV</sequence>
<evidence type="ECO:0000256" key="1">
    <source>
        <dbReference type="SAM" id="Phobius"/>
    </source>
</evidence>
<accession>M0LG43</accession>
<dbReference type="PATRIC" id="fig|358396.7.peg.2435"/>
<dbReference type="Proteomes" id="UP000186547">
    <property type="component" value="Chromosome"/>
</dbReference>
<evidence type="ECO:0000313" key="5">
    <source>
        <dbReference type="Proteomes" id="UP000011555"/>
    </source>
</evidence>
<feature type="transmembrane region" description="Helical" evidence="1">
    <location>
        <begin position="237"/>
        <end position="255"/>
    </location>
</feature>
<evidence type="ECO:0000313" key="6">
    <source>
        <dbReference type="Proteomes" id="UP000186547"/>
    </source>
</evidence>
<proteinExistence type="predicted"/>
<feature type="transmembrane region" description="Helical" evidence="1">
    <location>
        <begin position="48"/>
        <end position="76"/>
    </location>
</feature>